<evidence type="ECO:0000256" key="5">
    <source>
        <dbReference type="SAM" id="MobiDB-lite"/>
    </source>
</evidence>
<dbReference type="GO" id="GO:0000056">
    <property type="term" value="P:ribosomal small subunit export from nucleus"/>
    <property type="evidence" value="ECO:0007669"/>
    <property type="project" value="TreeGrafter"/>
</dbReference>
<evidence type="ECO:0000313" key="7">
    <source>
        <dbReference type="Proteomes" id="UP000284706"/>
    </source>
</evidence>
<dbReference type="AlphaFoldDB" id="A0A409YTZ4"/>
<dbReference type="GO" id="GO:0000480">
    <property type="term" value="P:endonucleolytic cleavage in 5'-ETS of tricistronic rRNA transcript (SSU-rRNA, 5.8S rRNA, LSU-rRNA)"/>
    <property type="evidence" value="ECO:0007669"/>
    <property type="project" value="TreeGrafter"/>
</dbReference>
<evidence type="ECO:0000256" key="4">
    <source>
        <dbReference type="ARBA" id="ARBA00031929"/>
    </source>
</evidence>
<dbReference type="FunCoup" id="A0A409YTZ4">
    <property type="interactions" value="450"/>
</dbReference>
<evidence type="ECO:0000256" key="1">
    <source>
        <dbReference type="ARBA" id="ARBA00016427"/>
    </source>
</evidence>
<keyword evidence="7" id="KW-1185">Reference proteome</keyword>
<evidence type="ECO:0000256" key="2">
    <source>
        <dbReference type="ARBA" id="ARBA00022737"/>
    </source>
</evidence>
<dbReference type="PANTHER" id="PTHR13102">
    <property type="entry name" value="NUCLEOLAR PROTEIN 9"/>
    <property type="match status" value="1"/>
</dbReference>
<evidence type="ECO:0000256" key="3">
    <source>
        <dbReference type="ARBA" id="ARBA00030932"/>
    </source>
</evidence>
<dbReference type="GO" id="GO:0030688">
    <property type="term" value="C:preribosome, small subunit precursor"/>
    <property type="evidence" value="ECO:0007669"/>
    <property type="project" value="TreeGrafter"/>
</dbReference>
<dbReference type="SMART" id="SM00025">
    <property type="entry name" value="Pumilio"/>
    <property type="match status" value="5"/>
</dbReference>
<dbReference type="PANTHER" id="PTHR13102:SF0">
    <property type="entry name" value="NUCLEOLAR PROTEIN 9"/>
    <property type="match status" value="1"/>
</dbReference>
<dbReference type="InterPro" id="IPR040000">
    <property type="entry name" value="NOP9"/>
</dbReference>
<accession>A0A409YTZ4</accession>
<dbReference type="SUPFAM" id="SSF48371">
    <property type="entry name" value="ARM repeat"/>
    <property type="match status" value="2"/>
</dbReference>
<dbReference type="InParanoid" id="A0A409YTZ4"/>
<gene>
    <name evidence="6" type="ORF">CVT26_004575</name>
</gene>
<name>A0A409YTZ4_9AGAR</name>
<proteinExistence type="predicted"/>
<dbReference type="GO" id="GO:0005730">
    <property type="term" value="C:nucleolus"/>
    <property type="evidence" value="ECO:0007669"/>
    <property type="project" value="TreeGrafter"/>
</dbReference>
<comment type="caution">
    <text evidence="6">The sequence shown here is derived from an EMBL/GenBank/DDBJ whole genome shotgun (WGS) entry which is preliminary data.</text>
</comment>
<feature type="compositionally biased region" description="Basic and acidic residues" evidence="5">
    <location>
        <begin position="741"/>
        <end position="751"/>
    </location>
</feature>
<reference evidence="6 7" key="1">
    <citation type="journal article" date="2018" name="Evol. Lett.">
        <title>Horizontal gene cluster transfer increased hallucinogenic mushroom diversity.</title>
        <authorList>
            <person name="Reynolds H.T."/>
            <person name="Vijayakumar V."/>
            <person name="Gluck-Thaler E."/>
            <person name="Korotkin H.B."/>
            <person name="Matheny P.B."/>
            <person name="Slot J.C."/>
        </authorList>
    </citation>
    <scope>NUCLEOTIDE SEQUENCE [LARGE SCALE GENOMIC DNA]</scope>
    <source>
        <strain evidence="6 7">SRW20</strain>
    </source>
</reference>
<dbReference type="GO" id="GO:0000472">
    <property type="term" value="P:endonucleolytic cleavage to generate mature 5'-end of SSU-rRNA from (SSU-rRNA, 5.8S rRNA, LSU-rRNA)"/>
    <property type="evidence" value="ECO:0007669"/>
    <property type="project" value="TreeGrafter"/>
</dbReference>
<feature type="region of interest" description="Disordered" evidence="5">
    <location>
        <begin position="245"/>
        <end position="275"/>
    </location>
</feature>
<feature type="compositionally biased region" description="Basic residues" evidence="5">
    <location>
        <begin position="245"/>
        <end position="257"/>
    </location>
</feature>
<keyword evidence="2" id="KW-0677">Repeat</keyword>
<evidence type="ECO:0000313" key="6">
    <source>
        <dbReference type="EMBL" id="PPR06486.1"/>
    </source>
</evidence>
<protein>
    <recommendedName>
        <fullName evidence="1">Nucleolar protein 9</fullName>
    </recommendedName>
    <alternativeName>
        <fullName evidence="3 4">Pumilio domain-containing protein NOP9</fullName>
    </alternativeName>
</protein>
<dbReference type="GO" id="GO:0003723">
    <property type="term" value="F:RNA binding"/>
    <property type="evidence" value="ECO:0007669"/>
    <property type="project" value="InterPro"/>
</dbReference>
<feature type="region of interest" description="Disordered" evidence="5">
    <location>
        <begin position="1"/>
        <end position="36"/>
    </location>
</feature>
<dbReference type="InterPro" id="IPR001313">
    <property type="entry name" value="Pumilio_RNA-bd_rpt"/>
</dbReference>
<feature type="compositionally biased region" description="Basic and acidic residues" evidence="5">
    <location>
        <begin position="15"/>
        <end position="36"/>
    </location>
</feature>
<organism evidence="6 7">
    <name type="scientific">Gymnopilus dilepis</name>
    <dbReference type="NCBI Taxonomy" id="231916"/>
    <lineage>
        <taxon>Eukaryota</taxon>
        <taxon>Fungi</taxon>
        <taxon>Dikarya</taxon>
        <taxon>Basidiomycota</taxon>
        <taxon>Agaricomycotina</taxon>
        <taxon>Agaricomycetes</taxon>
        <taxon>Agaricomycetidae</taxon>
        <taxon>Agaricales</taxon>
        <taxon>Agaricineae</taxon>
        <taxon>Hymenogastraceae</taxon>
        <taxon>Gymnopilus</taxon>
    </lineage>
</organism>
<dbReference type="Gene3D" id="1.25.10.10">
    <property type="entry name" value="Leucine-rich Repeat Variant"/>
    <property type="match status" value="2"/>
</dbReference>
<dbReference type="OrthoDB" id="392571at2759"/>
<feature type="compositionally biased region" description="Basic residues" evidence="5">
    <location>
        <begin position="1"/>
        <end position="14"/>
    </location>
</feature>
<dbReference type="GO" id="GO:0030686">
    <property type="term" value="C:90S preribosome"/>
    <property type="evidence" value="ECO:0007669"/>
    <property type="project" value="TreeGrafter"/>
</dbReference>
<dbReference type="STRING" id="231916.A0A409YTZ4"/>
<dbReference type="Pfam" id="PF22493">
    <property type="entry name" value="PUF_NOP9"/>
    <property type="match status" value="1"/>
</dbReference>
<feature type="region of interest" description="Disordered" evidence="5">
    <location>
        <begin position="498"/>
        <end position="520"/>
    </location>
</feature>
<dbReference type="EMBL" id="NHYE01000309">
    <property type="protein sequence ID" value="PPR06486.1"/>
    <property type="molecule type" value="Genomic_DNA"/>
</dbReference>
<dbReference type="InterPro" id="IPR011989">
    <property type="entry name" value="ARM-like"/>
</dbReference>
<feature type="region of interest" description="Disordered" evidence="5">
    <location>
        <begin position="727"/>
        <end position="773"/>
    </location>
</feature>
<dbReference type="GO" id="GO:0000447">
    <property type="term" value="P:endonucleolytic cleavage in ITS1 to separate SSU-rRNA from 5.8S rRNA and LSU-rRNA from tricistronic rRNA transcript (SSU-rRNA, 5.8S rRNA, LSU-rRNA)"/>
    <property type="evidence" value="ECO:0007669"/>
    <property type="project" value="TreeGrafter"/>
</dbReference>
<feature type="compositionally biased region" description="Basic and acidic residues" evidence="5">
    <location>
        <begin position="262"/>
        <end position="275"/>
    </location>
</feature>
<feature type="region of interest" description="Disordered" evidence="5">
    <location>
        <begin position="662"/>
        <end position="707"/>
    </location>
</feature>
<sequence>MPRENRKRGKKHKKQREEEPSYDAKPERELETREEPSWIVPAANHAEEVNPEAPFGYVDVDVKAYFRTVDVQIQEWQEIQEESAADEDVDPNEQRRLFFIAALTEMQGKEKQLATDPDCSVILERMSYSMDDFVRRVFLDTLAGSYEVLLRHRFASHVCQTLFTVARDTISRETKGVIAQASTSQEEGELRSMTQLILDICEEILPAFSSLVMDPFASHVVRSLLLLLSPNLSASEENSQSALRSKKSAAWKAKQGHMKSVFSDEKGKGKDTLRNVPPEFRKMARRIVEVVRDELDGNETRAMAANKVACPGLQMLLEVEADQGMANEPNSLMDRVTVGLITACLNDPAADVEESDYLGTLLRDPHSSHLLETIVSRCPDSAFQALWRTYLKGKLGRLGAHPVANFVLAKALERVSESGLSEAYQELDGVWSRLIRTARTGVLRAIIDRAAALGASAEPLPQVLYTAFEIVDEENKKLLIPCVLTLLPLPDYLSALANRKPDNDAPSSRHRGRQTQTVSDPLESKIQGSLLVQSLLKLPPPHNQFVIDAIFALPVDERIKIAQTPSGSRISDAFLDSTTVPAKAKRQLVMDFIGHYHLLIDDKLGSRVGDRCWAFADTYLKEKIARSLISQEHALAASFYGKFFARNLNLYLLQRRPEEWRTMQSNRKKAQQSQSGDVAIPPEKREAIVGEQPSTNKNQKRKSRPDNEIDALFEAKLGKKIKKATLAETQSVVADGPTTKESTKTGDKELDQVLGAIRSAPGHETPARKKRKH</sequence>
<dbReference type="Proteomes" id="UP000284706">
    <property type="component" value="Unassembled WGS sequence"/>
</dbReference>
<dbReference type="InterPro" id="IPR016024">
    <property type="entry name" value="ARM-type_fold"/>
</dbReference>